<protein>
    <submittedName>
        <fullName evidence="1">Uncharacterized protein</fullName>
    </submittedName>
</protein>
<organism evidence="1 2">
    <name type="scientific">Massilia aquatica</name>
    <dbReference type="NCBI Taxonomy" id="2609000"/>
    <lineage>
        <taxon>Bacteria</taxon>
        <taxon>Pseudomonadati</taxon>
        <taxon>Pseudomonadota</taxon>
        <taxon>Betaproteobacteria</taxon>
        <taxon>Burkholderiales</taxon>
        <taxon>Oxalobacteraceae</taxon>
        <taxon>Telluria group</taxon>
        <taxon>Massilia</taxon>
    </lineage>
</organism>
<evidence type="ECO:0000313" key="1">
    <source>
        <dbReference type="EMBL" id="NHZ43976.1"/>
    </source>
</evidence>
<keyword evidence="2" id="KW-1185">Reference proteome</keyword>
<comment type="caution">
    <text evidence="1">The sequence shown here is derived from an EMBL/GenBank/DDBJ whole genome shotgun (WGS) entry which is preliminary data.</text>
</comment>
<proteinExistence type="predicted"/>
<sequence length="111" mass="12667">MSEEVLTLEMFHSSTFADGAVRVEMDGILHIGPKGFFILFSHEKIKIPIIEEGIVRRLLHAVPCYLGGENLYRDTVRVVATLQKMDGRVKIRTIESGVLTREEEEEEIYAF</sequence>
<dbReference type="EMBL" id="VVIW01000025">
    <property type="protein sequence ID" value="NHZ43976.1"/>
    <property type="molecule type" value="Genomic_DNA"/>
</dbReference>
<gene>
    <name evidence="1" type="ORF">F1609_27970</name>
</gene>
<dbReference type="RefSeq" id="WP_167080253.1">
    <property type="nucleotide sequence ID" value="NZ_VVIW01000025.1"/>
</dbReference>
<name>A0ABX0M9W9_9BURK</name>
<dbReference type="Proteomes" id="UP000819052">
    <property type="component" value="Unassembled WGS sequence"/>
</dbReference>
<reference evidence="1 2" key="1">
    <citation type="submission" date="2019-09" db="EMBL/GenBank/DDBJ databases">
        <title>Taxonomy of Antarctic Massilia spp.: description of Massilia rubra sp. nov., Massilia aquatica sp. nov., Massilia mucilaginosa sp. nov., Massilia frigida sp. nov. isolated from streams, lakes and regoliths.</title>
        <authorList>
            <person name="Holochova P."/>
            <person name="Sedlacek I."/>
            <person name="Kralova S."/>
            <person name="Maslanova I."/>
            <person name="Busse H.-J."/>
            <person name="Stankova E."/>
            <person name="Vrbovska V."/>
            <person name="Kovarovic V."/>
            <person name="Bartak M."/>
            <person name="Svec P."/>
            <person name="Pantucek R."/>
        </authorList>
    </citation>
    <scope>NUCLEOTIDE SEQUENCE [LARGE SCALE GENOMIC DNA]</scope>
    <source>
        <strain evidence="1 2">CCM 8693</strain>
    </source>
</reference>
<evidence type="ECO:0000313" key="2">
    <source>
        <dbReference type="Proteomes" id="UP000819052"/>
    </source>
</evidence>
<accession>A0ABX0M9W9</accession>